<gene>
    <name evidence="1" type="ORF">PMAYCL1PPCAC_08381</name>
</gene>
<organism evidence="1 2">
    <name type="scientific">Pristionchus mayeri</name>
    <dbReference type="NCBI Taxonomy" id="1317129"/>
    <lineage>
        <taxon>Eukaryota</taxon>
        <taxon>Metazoa</taxon>
        <taxon>Ecdysozoa</taxon>
        <taxon>Nematoda</taxon>
        <taxon>Chromadorea</taxon>
        <taxon>Rhabditida</taxon>
        <taxon>Rhabditina</taxon>
        <taxon>Diplogasteromorpha</taxon>
        <taxon>Diplogasteroidea</taxon>
        <taxon>Neodiplogasteridae</taxon>
        <taxon>Pristionchus</taxon>
    </lineage>
</organism>
<evidence type="ECO:0000313" key="2">
    <source>
        <dbReference type="Proteomes" id="UP001328107"/>
    </source>
</evidence>
<protein>
    <submittedName>
        <fullName evidence="1">Uncharacterized protein</fullName>
    </submittedName>
</protein>
<accession>A0AAN4ZFI7</accession>
<proteinExistence type="predicted"/>
<reference evidence="2" key="1">
    <citation type="submission" date="2022-10" db="EMBL/GenBank/DDBJ databases">
        <title>Genome assembly of Pristionchus species.</title>
        <authorList>
            <person name="Yoshida K."/>
            <person name="Sommer R.J."/>
        </authorList>
    </citation>
    <scope>NUCLEOTIDE SEQUENCE [LARGE SCALE GENOMIC DNA]</scope>
    <source>
        <strain evidence="2">RS5460</strain>
    </source>
</reference>
<name>A0AAN4ZFI7_9BILA</name>
<dbReference type="Proteomes" id="UP001328107">
    <property type="component" value="Unassembled WGS sequence"/>
</dbReference>
<keyword evidence="2" id="KW-1185">Reference proteome</keyword>
<feature type="non-terminal residue" evidence="1">
    <location>
        <position position="1"/>
    </location>
</feature>
<dbReference type="EMBL" id="BTRK01000002">
    <property type="protein sequence ID" value="GMR38186.1"/>
    <property type="molecule type" value="Genomic_DNA"/>
</dbReference>
<comment type="caution">
    <text evidence="1">The sequence shown here is derived from an EMBL/GenBank/DDBJ whole genome shotgun (WGS) entry which is preliminary data.</text>
</comment>
<dbReference type="AlphaFoldDB" id="A0AAN4ZFI7"/>
<evidence type="ECO:0000313" key="1">
    <source>
        <dbReference type="EMBL" id="GMR38186.1"/>
    </source>
</evidence>
<sequence>RRVIHVTREEKAVVQMLMYTRSRAFFCAEHIQEEYANVASQEMNRLPRWETGYEQSYEDDHPGPSYRH</sequence>